<keyword evidence="1" id="KW-0472">Membrane</keyword>
<feature type="transmembrane region" description="Helical" evidence="1">
    <location>
        <begin position="20"/>
        <end position="40"/>
    </location>
</feature>
<accession>A0A0A9D9M9</accession>
<proteinExistence type="predicted"/>
<keyword evidence="1" id="KW-1133">Transmembrane helix</keyword>
<evidence type="ECO:0000256" key="1">
    <source>
        <dbReference type="SAM" id="Phobius"/>
    </source>
</evidence>
<protein>
    <submittedName>
        <fullName evidence="2">Uncharacterized protein</fullName>
    </submittedName>
</protein>
<organism evidence="2">
    <name type="scientific">Arundo donax</name>
    <name type="common">Giant reed</name>
    <name type="synonym">Donax arundinaceus</name>
    <dbReference type="NCBI Taxonomy" id="35708"/>
    <lineage>
        <taxon>Eukaryota</taxon>
        <taxon>Viridiplantae</taxon>
        <taxon>Streptophyta</taxon>
        <taxon>Embryophyta</taxon>
        <taxon>Tracheophyta</taxon>
        <taxon>Spermatophyta</taxon>
        <taxon>Magnoliopsida</taxon>
        <taxon>Liliopsida</taxon>
        <taxon>Poales</taxon>
        <taxon>Poaceae</taxon>
        <taxon>PACMAD clade</taxon>
        <taxon>Arundinoideae</taxon>
        <taxon>Arundineae</taxon>
        <taxon>Arundo</taxon>
    </lineage>
</organism>
<dbReference type="AlphaFoldDB" id="A0A0A9D9M9"/>
<reference evidence="2" key="1">
    <citation type="submission" date="2014-09" db="EMBL/GenBank/DDBJ databases">
        <authorList>
            <person name="Magalhaes I.L.F."/>
            <person name="Oliveira U."/>
            <person name="Santos F.R."/>
            <person name="Vidigal T.H.D.A."/>
            <person name="Brescovit A.D."/>
            <person name="Santos A.J."/>
        </authorList>
    </citation>
    <scope>NUCLEOTIDE SEQUENCE</scope>
    <source>
        <tissue evidence="2">Shoot tissue taken approximately 20 cm above the soil surface</tissue>
    </source>
</reference>
<name>A0A0A9D9M9_ARUDO</name>
<evidence type="ECO:0000313" key="2">
    <source>
        <dbReference type="EMBL" id="JAD83388.1"/>
    </source>
</evidence>
<dbReference type="EMBL" id="GBRH01214507">
    <property type="protein sequence ID" value="JAD83388.1"/>
    <property type="molecule type" value="Transcribed_RNA"/>
</dbReference>
<keyword evidence="1" id="KW-0812">Transmembrane</keyword>
<reference evidence="2" key="2">
    <citation type="journal article" date="2015" name="Data Brief">
        <title>Shoot transcriptome of the giant reed, Arundo donax.</title>
        <authorList>
            <person name="Barrero R.A."/>
            <person name="Guerrero F.D."/>
            <person name="Moolhuijzen P."/>
            <person name="Goolsby J.A."/>
            <person name="Tidwell J."/>
            <person name="Bellgard S.E."/>
            <person name="Bellgard M.I."/>
        </authorList>
    </citation>
    <scope>NUCLEOTIDE SEQUENCE</scope>
    <source>
        <tissue evidence="2">Shoot tissue taken approximately 20 cm above the soil surface</tissue>
    </source>
</reference>
<sequence length="47" mass="5610">MLDRYAHLFSRNLLTKRRSIALVITDCHTVCNMCCTMTWIEFKSRMV</sequence>